<feature type="non-terminal residue" evidence="2">
    <location>
        <position position="1"/>
    </location>
</feature>
<feature type="compositionally biased region" description="Basic and acidic residues" evidence="1">
    <location>
        <begin position="64"/>
        <end position="96"/>
    </location>
</feature>
<feature type="non-terminal residue" evidence="2">
    <location>
        <position position="96"/>
    </location>
</feature>
<feature type="compositionally biased region" description="Basic and acidic residues" evidence="1">
    <location>
        <begin position="44"/>
        <end position="55"/>
    </location>
</feature>
<dbReference type="Proteomes" id="UP000789901">
    <property type="component" value="Unassembled WGS sequence"/>
</dbReference>
<name>A0ABN7WCM7_GIGMA</name>
<organism evidence="2 3">
    <name type="scientific">Gigaspora margarita</name>
    <dbReference type="NCBI Taxonomy" id="4874"/>
    <lineage>
        <taxon>Eukaryota</taxon>
        <taxon>Fungi</taxon>
        <taxon>Fungi incertae sedis</taxon>
        <taxon>Mucoromycota</taxon>
        <taxon>Glomeromycotina</taxon>
        <taxon>Glomeromycetes</taxon>
        <taxon>Diversisporales</taxon>
        <taxon>Gigasporaceae</taxon>
        <taxon>Gigaspora</taxon>
    </lineage>
</organism>
<sequence>NDTEIIAPNMAPNTTPTMTPIMNPTMGPTTIQSIKTKKYVSQVQEKEKRHERQSYKETNIQKSRKQDHNSTKYKKDILEDKDLEFMTSGHSDKEEP</sequence>
<evidence type="ECO:0000313" key="3">
    <source>
        <dbReference type="Proteomes" id="UP000789901"/>
    </source>
</evidence>
<gene>
    <name evidence="2" type="ORF">GMARGA_LOCUS29157</name>
</gene>
<evidence type="ECO:0000256" key="1">
    <source>
        <dbReference type="SAM" id="MobiDB-lite"/>
    </source>
</evidence>
<dbReference type="EMBL" id="CAJVQB010038704">
    <property type="protein sequence ID" value="CAG8826542.1"/>
    <property type="molecule type" value="Genomic_DNA"/>
</dbReference>
<accession>A0ABN7WCM7</accession>
<reference evidence="2 3" key="1">
    <citation type="submission" date="2021-06" db="EMBL/GenBank/DDBJ databases">
        <authorList>
            <person name="Kallberg Y."/>
            <person name="Tangrot J."/>
            <person name="Rosling A."/>
        </authorList>
    </citation>
    <scope>NUCLEOTIDE SEQUENCE [LARGE SCALE GENOMIC DNA]</scope>
    <source>
        <strain evidence="2 3">120-4 pot B 10/14</strain>
    </source>
</reference>
<feature type="region of interest" description="Disordered" evidence="1">
    <location>
        <begin position="1"/>
        <end position="24"/>
    </location>
</feature>
<evidence type="ECO:0000313" key="2">
    <source>
        <dbReference type="EMBL" id="CAG8826542.1"/>
    </source>
</evidence>
<comment type="caution">
    <text evidence="2">The sequence shown here is derived from an EMBL/GenBank/DDBJ whole genome shotgun (WGS) entry which is preliminary data.</text>
</comment>
<protein>
    <submittedName>
        <fullName evidence="2">107_t:CDS:1</fullName>
    </submittedName>
</protein>
<keyword evidence="3" id="KW-1185">Reference proteome</keyword>
<feature type="region of interest" description="Disordered" evidence="1">
    <location>
        <begin position="37"/>
        <end position="96"/>
    </location>
</feature>
<proteinExistence type="predicted"/>